<dbReference type="EMBL" id="VSRR010005615">
    <property type="protein sequence ID" value="MPC42929.1"/>
    <property type="molecule type" value="Genomic_DNA"/>
</dbReference>
<protein>
    <submittedName>
        <fullName evidence="2">Uncharacterized protein</fullName>
    </submittedName>
</protein>
<name>A0A5B7FCE4_PORTR</name>
<dbReference type="AlphaFoldDB" id="A0A5B7FCE4"/>
<sequence length="102" mass="11565">MEVEIRGRSTSEYGPWRGRQLEKHSHTSPSVVRRYQPQSHPEKPTHSCIPGRTLSSTHGGKINEFRLDATQMRVSAEEISTARETLVLSEQCASDRISSTDW</sequence>
<gene>
    <name evidence="2" type="ORF">E2C01_036563</name>
</gene>
<comment type="caution">
    <text evidence="2">The sequence shown here is derived from an EMBL/GenBank/DDBJ whole genome shotgun (WGS) entry which is preliminary data.</text>
</comment>
<organism evidence="2 3">
    <name type="scientific">Portunus trituberculatus</name>
    <name type="common">Swimming crab</name>
    <name type="synonym">Neptunus trituberculatus</name>
    <dbReference type="NCBI Taxonomy" id="210409"/>
    <lineage>
        <taxon>Eukaryota</taxon>
        <taxon>Metazoa</taxon>
        <taxon>Ecdysozoa</taxon>
        <taxon>Arthropoda</taxon>
        <taxon>Crustacea</taxon>
        <taxon>Multicrustacea</taxon>
        <taxon>Malacostraca</taxon>
        <taxon>Eumalacostraca</taxon>
        <taxon>Eucarida</taxon>
        <taxon>Decapoda</taxon>
        <taxon>Pleocyemata</taxon>
        <taxon>Brachyura</taxon>
        <taxon>Eubrachyura</taxon>
        <taxon>Portunoidea</taxon>
        <taxon>Portunidae</taxon>
        <taxon>Portuninae</taxon>
        <taxon>Portunus</taxon>
    </lineage>
</organism>
<dbReference type="Proteomes" id="UP000324222">
    <property type="component" value="Unassembled WGS sequence"/>
</dbReference>
<evidence type="ECO:0000256" key="1">
    <source>
        <dbReference type="SAM" id="MobiDB-lite"/>
    </source>
</evidence>
<keyword evidence="3" id="KW-1185">Reference proteome</keyword>
<evidence type="ECO:0000313" key="3">
    <source>
        <dbReference type="Proteomes" id="UP000324222"/>
    </source>
</evidence>
<reference evidence="2 3" key="1">
    <citation type="submission" date="2019-05" db="EMBL/GenBank/DDBJ databases">
        <title>Another draft genome of Portunus trituberculatus and its Hox gene families provides insights of decapod evolution.</title>
        <authorList>
            <person name="Jeong J.-H."/>
            <person name="Song I."/>
            <person name="Kim S."/>
            <person name="Choi T."/>
            <person name="Kim D."/>
            <person name="Ryu S."/>
            <person name="Kim W."/>
        </authorList>
    </citation>
    <scope>NUCLEOTIDE SEQUENCE [LARGE SCALE GENOMIC DNA]</scope>
    <source>
        <tissue evidence="2">Muscle</tissue>
    </source>
</reference>
<feature type="region of interest" description="Disordered" evidence="1">
    <location>
        <begin position="1"/>
        <end position="59"/>
    </location>
</feature>
<evidence type="ECO:0000313" key="2">
    <source>
        <dbReference type="EMBL" id="MPC42929.1"/>
    </source>
</evidence>
<proteinExistence type="predicted"/>
<accession>A0A5B7FCE4</accession>